<evidence type="ECO:0000256" key="2">
    <source>
        <dbReference type="ARBA" id="ARBA00022552"/>
    </source>
</evidence>
<proteinExistence type="inferred from homology"/>
<keyword evidence="5 6" id="KW-0949">S-adenosyl-L-methionine</keyword>
<evidence type="ECO:0000256" key="3">
    <source>
        <dbReference type="ARBA" id="ARBA00022603"/>
    </source>
</evidence>
<dbReference type="PIRSF" id="PIRSF029038">
    <property type="entry name" value="Mtase_YbiN_prd"/>
    <property type="match status" value="1"/>
</dbReference>
<dbReference type="EMBL" id="JBEXAE010000003">
    <property type="protein sequence ID" value="MET6990600.1"/>
    <property type="molecule type" value="Genomic_DNA"/>
</dbReference>
<dbReference type="Gene3D" id="3.40.50.150">
    <property type="entry name" value="Vaccinia Virus protein VP39"/>
    <property type="match status" value="1"/>
</dbReference>
<keyword evidence="8" id="KW-1185">Reference proteome</keyword>
<organism evidence="7 8">
    <name type="scientific">Sediminicola arcticus</name>
    <dbReference type="NCBI Taxonomy" id="1574308"/>
    <lineage>
        <taxon>Bacteria</taxon>
        <taxon>Pseudomonadati</taxon>
        <taxon>Bacteroidota</taxon>
        <taxon>Flavobacteriia</taxon>
        <taxon>Flavobacteriales</taxon>
        <taxon>Flavobacteriaceae</taxon>
        <taxon>Sediminicola</taxon>
    </lineage>
</organism>
<comment type="catalytic activity">
    <reaction evidence="6">
        <text>adenosine(1618) in 23S rRNA + S-adenosyl-L-methionine = N(6)-methyladenosine(1618) in 23S rRNA + S-adenosyl-L-homocysteine + H(+)</text>
        <dbReference type="Rhea" id="RHEA:16497"/>
        <dbReference type="Rhea" id="RHEA-COMP:10229"/>
        <dbReference type="Rhea" id="RHEA-COMP:10231"/>
        <dbReference type="ChEBI" id="CHEBI:15378"/>
        <dbReference type="ChEBI" id="CHEBI:57856"/>
        <dbReference type="ChEBI" id="CHEBI:59789"/>
        <dbReference type="ChEBI" id="CHEBI:74411"/>
        <dbReference type="ChEBI" id="CHEBI:74449"/>
        <dbReference type="EC" id="2.1.1.181"/>
    </reaction>
</comment>
<keyword evidence="3 6" id="KW-0489">Methyltransferase</keyword>
<dbReference type="HAMAP" id="MF_01848">
    <property type="entry name" value="23SrRNA_methyltr_F"/>
    <property type="match status" value="1"/>
</dbReference>
<reference evidence="7 8" key="1">
    <citation type="submission" date="2024-07" db="EMBL/GenBank/DDBJ databases">
        <title>The genome sequence of type strain Sediminicola arcticus GDMCC 1.2805.</title>
        <authorList>
            <person name="Liu Y."/>
        </authorList>
    </citation>
    <scope>NUCLEOTIDE SEQUENCE [LARGE SCALE GENOMIC DNA]</scope>
    <source>
        <strain evidence="7 8">GDMCC 1.2805</strain>
    </source>
</reference>
<dbReference type="Proteomes" id="UP001549799">
    <property type="component" value="Unassembled WGS sequence"/>
</dbReference>
<sequence length="286" mass="32038">MHPKNIHNSPYDFEALVKASPALLPYVHKNKYANLTIDFSVNEAVIALNNALLVLHYRVDNWKIPANYLCPPIPGRADYIHYISDLLDVDNCKGNIVGLDIGVGANCIYPILGAQIYDWTMVGADIDIAAVEAALINVSLTSALAQKIEIRQQNNNAHIFKGIIKEGEYYNFTMCNPPFHSSKEEAEKGTLRKLNNLSGTKKLSLNFGGQANELWCNGGESLFIKRMIKDSVGFKDQVGWFTTLVSNKEHLSKIYKLLQKLNAQHTTVLMGQGNKQSRFLAWNFRP</sequence>
<dbReference type="EC" id="2.1.1.181" evidence="6"/>
<evidence type="ECO:0000256" key="5">
    <source>
        <dbReference type="ARBA" id="ARBA00022691"/>
    </source>
</evidence>
<comment type="subcellular location">
    <subcellularLocation>
        <location evidence="6">Cytoplasm</location>
    </subcellularLocation>
</comment>
<dbReference type="Pfam" id="PF05971">
    <property type="entry name" value="Methyltransf_10"/>
    <property type="match status" value="1"/>
</dbReference>
<dbReference type="InterPro" id="IPR016909">
    <property type="entry name" value="rRNA_lsu_MeTfrase_F"/>
</dbReference>
<comment type="function">
    <text evidence="6">Specifically methylates the adenine in position 1618 of 23S rRNA.</text>
</comment>
<keyword evidence="1 6" id="KW-0963">Cytoplasm</keyword>
<dbReference type="PANTHER" id="PTHR13393">
    <property type="entry name" value="SAM-DEPENDENT METHYLTRANSFERASE"/>
    <property type="match status" value="1"/>
</dbReference>
<dbReference type="NCBIfam" id="NF008725">
    <property type="entry name" value="PRK11727.1"/>
    <property type="match status" value="1"/>
</dbReference>
<dbReference type="SUPFAM" id="SSF53335">
    <property type="entry name" value="S-adenosyl-L-methionine-dependent methyltransferases"/>
    <property type="match status" value="1"/>
</dbReference>
<comment type="similarity">
    <text evidence="6">Belongs to the methyltransferase superfamily. METTL16/RlmF family.</text>
</comment>
<keyword evidence="2 6" id="KW-0698">rRNA processing</keyword>
<dbReference type="GO" id="GO:0052907">
    <property type="term" value="F:23S rRNA (adenine(1618)-N(6))-methyltransferase activity"/>
    <property type="evidence" value="ECO:0007669"/>
    <property type="project" value="UniProtKB-EC"/>
</dbReference>
<evidence type="ECO:0000256" key="1">
    <source>
        <dbReference type="ARBA" id="ARBA00022490"/>
    </source>
</evidence>
<gene>
    <name evidence="6 7" type="primary">rlmF</name>
    <name evidence="7" type="ORF">ABXZ36_08055</name>
</gene>
<dbReference type="RefSeq" id="WP_354614996.1">
    <property type="nucleotide sequence ID" value="NZ_JBEXAE010000003.1"/>
</dbReference>
<evidence type="ECO:0000256" key="4">
    <source>
        <dbReference type="ARBA" id="ARBA00022679"/>
    </source>
</evidence>
<protein>
    <recommendedName>
        <fullName evidence="6">Ribosomal RNA large subunit methyltransferase F</fullName>
        <ecNumber evidence="6">2.1.1.181</ecNumber>
    </recommendedName>
    <alternativeName>
        <fullName evidence="6">23S rRNA mA1618 methyltransferase</fullName>
    </alternativeName>
    <alternativeName>
        <fullName evidence="6">rRNA adenine N-6-methyltransferase</fullName>
    </alternativeName>
</protein>
<dbReference type="InterPro" id="IPR029063">
    <property type="entry name" value="SAM-dependent_MTases_sf"/>
</dbReference>
<evidence type="ECO:0000313" key="7">
    <source>
        <dbReference type="EMBL" id="MET6990600.1"/>
    </source>
</evidence>
<evidence type="ECO:0000256" key="6">
    <source>
        <dbReference type="HAMAP-Rule" id="MF_01848"/>
    </source>
</evidence>
<comment type="caution">
    <text evidence="7">The sequence shown here is derived from an EMBL/GenBank/DDBJ whole genome shotgun (WGS) entry which is preliminary data.</text>
</comment>
<dbReference type="InterPro" id="IPR010286">
    <property type="entry name" value="METTL16/RlmF"/>
</dbReference>
<name>A0ABV2SVT3_9FLAO</name>
<dbReference type="PANTHER" id="PTHR13393:SF0">
    <property type="entry name" value="RNA N6-ADENOSINE-METHYLTRANSFERASE METTL16"/>
    <property type="match status" value="1"/>
</dbReference>
<keyword evidence="4 6" id="KW-0808">Transferase</keyword>
<accession>A0ABV2SVT3</accession>
<evidence type="ECO:0000313" key="8">
    <source>
        <dbReference type="Proteomes" id="UP001549799"/>
    </source>
</evidence>